<dbReference type="Proteomes" id="UP001495147">
    <property type="component" value="Unassembled WGS sequence"/>
</dbReference>
<protein>
    <submittedName>
        <fullName evidence="3">VOC family protein</fullName>
    </submittedName>
</protein>
<gene>
    <name evidence="3" type="ORF">ABDJ85_02910</name>
</gene>
<dbReference type="InterPro" id="IPR037523">
    <property type="entry name" value="VOC_core"/>
</dbReference>
<proteinExistence type="predicted"/>
<evidence type="ECO:0000259" key="2">
    <source>
        <dbReference type="PROSITE" id="PS51819"/>
    </source>
</evidence>
<reference evidence="3 4" key="1">
    <citation type="submission" date="2024-05" db="EMBL/GenBank/DDBJ databases">
        <title>Roseateles sp. DJS-2-20 16S ribosomal RNA gene Genome sequencing and assembly.</title>
        <authorList>
            <person name="Woo H."/>
        </authorList>
    </citation>
    <scope>NUCLEOTIDE SEQUENCE [LARGE SCALE GENOMIC DNA]</scope>
    <source>
        <strain evidence="3 4">DJS-2-20</strain>
    </source>
</reference>
<keyword evidence="1" id="KW-0479">Metal-binding</keyword>
<keyword evidence="4" id="KW-1185">Reference proteome</keyword>
<dbReference type="SUPFAM" id="SSF54593">
    <property type="entry name" value="Glyoxalase/Bleomycin resistance protein/Dihydroxybiphenyl dioxygenase"/>
    <property type="match status" value="1"/>
</dbReference>
<sequence length="136" mass="15618">MIARLAHLCIHVQDVNRSIDFYSRQLGLPVKFTFEKNGKLNGAYFGCGNNSYIEIFEKPYAERINTSLQHFCFETEDIDAFIADVRSRGVSCTDKSLGCDETWQAWMEDPDGNKFEVHQYTPRSFQHQGGVAVVNW</sequence>
<dbReference type="InterPro" id="IPR051785">
    <property type="entry name" value="MMCE/EMCE_epimerase"/>
</dbReference>
<dbReference type="PROSITE" id="PS51819">
    <property type="entry name" value="VOC"/>
    <property type="match status" value="1"/>
</dbReference>
<feature type="domain" description="VOC" evidence="2">
    <location>
        <begin position="4"/>
        <end position="120"/>
    </location>
</feature>
<dbReference type="RefSeq" id="WP_347703231.1">
    <property type="nucleotide sequence ID" value="NZ_JBDPZD010000001.1"/>
</dbReference>
<dbReference type="EMBL" id="JBDPZD010000001">
    <property type="protein sequence ID" value="MEO3690400.1"/>
    <property type="molecule type" value="Genomic_DNA"/>
</dbReference>
<dbReference type="CDD" id="cd06587">
    <property type="entry name" value="VOC"/>
    <property type="match status" value="1"/>
</dbReference>
<comment type="caution">
    <text evidence="3">The sequence shown here is derived from an EMBL/GenBank/DDBJ whole genome shotgun (WGS) entry which is preliminary data.</text>
</comment>
<name>A0ABV0FWV6_9BURK</name>
<evidence type="ECO:0000313" key="4">
    <source>
        <dbReference type="Proteomes" id="UP001495147"/>
    </source>
</evidence>
<dbReference type="PANTHER" id="PTHR43048">
    <property type="entry name" value="METHYLMALONYL-COA EPIMERASE"/>
    <property type="match status" value="1"/>
</dbReference>
<organism evidence="3 4">
    <name type="scientific">Roseateles paludis</name>
    <dbReference type="NCBI Taxonomy" id="3145238"/>
    <lineage>
        <taxon>Bacteria</taxon>
        <taxon>Pseudomonadati</taxon>
        <taxon>Pseudomonadota</taxon>
        <taxon>Betaproteobacteria</taxon>
        <taxon>Burkholderiales</taxon>
        <taxon>Sphaerotilaceae</taxon>
        <taxon>Roseateles</taxon>
    </lineage>
</organism>
<dbReference type="Pfam" id="PF00903">
    <property type="entry name" value="Glyoxalase"/>
    <property type="match status" value="1"/>
</dbReference>
<dbReference type="InterPro" id="IPR029068">
    <property type="entry name" value="Glyas_Bleomycin-R_OHBP_Dase"/>
</dbReference>
<evidence type="ECO:0000313" key="3">
    <source>
        <dbReference type="EMBL" id="MEO3690400.1"/>
    </source>
</evidence>
<dbReference type="PANTHER" id="PTHR43048:SF3">
    <property type="entry name" value="METHYLMALONYL-COA EPIMERASE, MITOCHONDRIAL"/>
    <property type="match status" value="1"/>
</dbReference>
<dbReference type="Gene3D" id="3.10.180.10">
    <property type="entry name" value="2,3-Dihydroxybiphenyl 1,2-Dioxygenase, domain 1"/>
    <property type="match status" value="1"/>
</dbReference>
<accession>A0ABV0FWV6</accession>
<dbReference type="InterPro" id="IPR004360">
    <property type="entry name" value="Glyas_Fos-R_dOase_dom"/>
</dbReference>
<evidence type="ECO:0000256" key="1">
    <source>
        <dbReference type="ARBA" id="ARBA00022723"/>
    </source>
</evidence>